<proteinExistence type="predicted"/>
<dbReference type="RefSeq" id="XP_001329898.1">
    <property type="nucleotide sequence ID" value="XM_001329863.1"/>
</dbReference>
<evidence type="ECO:0000313" key="3">
    <source>
        <dbReference type="Proteomes" id="UP000001542"/>
    </source>
</evidence>
<evidence type="ECO:0000313" key="2">
    <source>
        <dbReference type="EMBL" id="EAY17763.1"/>
    </source>
</evidence>
<keyword evidence="3" id="KW-1185">Reference proteome</keyword>
<protein>
    <submittedName>
        <fullName evidence="2">Uncharacterized protein</fullName>
    </submittedName>
</protein>
<reference evidence="2" key="1">
    <citation type="submission" date="2006-10" db="EMBL/GenBank/DDBJ databases">
        <authorList>
            <person name="Amadeo P."/>
            <person name="Zhao Q."/>
            <person name="Wortman J."/>
            <person name="Fraser-Liggett C."/>
            <person name="Carlton J."/>
        </authorList>
    </citation>
    <scope>NUCLEOTIDE SEQUENCE</scope>
    <source>
        <strain evidence="2">G3</strain>
    </source>
</reference>
<accession>A2DP63</accession>
<dbReference type="VEuPathDB" id="TrichDB:TVAGG3_0910800"/>
<evidence type="ECO:0000256" key="1">
    <source>
        <dbReference type="SAM" id="MobiDB-lite"/>
    </source>
</evidence>
<dbReference type="AlphaFoldDB" id="A2DP63"/>
<dbReference type="Proteomes" id="UP000001542">
    <property type="component" value="Unassembled WGS sequence"/>
</dbReference>
<dbReference type="KEGG" id="tva:4775784"/>
<sequence>MEHTFDTLCDAISFAFRQEQTSLLSLDKICEVLSKPDLFVNSKTQGIIPTSTIARRRISSTLSSSDLFVRAGPPRTCLWAIRPNNPTFISDGAIAASIEQMLTTNGPMTTEQFVETTDLTGAHKPLFDRFLAEHQDEFAQHENGTWWFINQPLPLRKEFDNLCHAILSAFEPFQEGATVEEIHRYLCLSSVGGKLITRRSISRELSRRTDVFLHLSRAKYGILPSRRTFPSHNPQTFPQFNSYVPPPPPPPPQRNFIPMPQILGINGGQQDIFPIEIPKIDDDNDDQNGGDPEQKSMFDDPIRFHHEDEFDPDSFFGAEFNFEI</sequence>
<name>A2DP63_TRIV3</name>
<dbReference type="VEuPathDB" id="TrichDB:TVAG_015930"/>
<dbReference type="EMBL" id="DS113226">
    <property type="protein sequence ID" value="EAY17763.1"/>
    <property type="molecule type" value="Genomic_DNA"/>
</dbReference>
<reference evidence="2" key="2">
    <citation type="journal article" date="2007" name="Science">
        <title>Draft genome sequence of the sexually transmitted pathogen Trichomonas vaginalis.</title>
        <authorList>
            <person name="Carlton J.M."/>
            <person name="Hirt R.P."/>
            <person name="Silva J.C."/>
            <person name="Delcher A.L."/>
            <person name="Schatz M."/>
            <person name="Zhao Q."/>
            <person name="Wortman J.R."/>
            <person name="Bidwell S.L."/>
            <person name="Alsmark U.C.M."/>
            <person name="Besteiro S."/>
            <person name="Sicheritz-Ponten T."/>
            <person name="Noel C.J."/>
            <person name="Dacks J.B."/>
            <person name="Foster P.G."/>
            <person name="Simillion C."/>
            <person name="Van de Peer Y."/>
            <person name="Miranda-Saavedra D."/>
            <person name="Barton G.J."/>
            <person name="Westrop G.D."/>
            <person name="Mueller S."/>
            <person name="Dessi D."/>
            <person name="Fiori P.L."/>
            <person name="Ren Q."/>
            <person name="Paulsen I."/>
            <person name="Zhang H."/>
            <person name="Bastida-Corcuera F.D."/>
            <person name="Simoes-Barbosa A."/>
            <person name="Brown M.T."/>
            <person name="Hayes R.D."/>
            <person name="Mukherjee M."/>
            <person name="Okumura C.Y."/>
            <person name="Schneider R."/>
            <person name="Smith A.J."/>
            <person name="Vanacova S."/>
            <person name="Villalvazo M."/>
            <person name="Haas B.J."/>
            <person name="Pertea M."/>
            <person name="Feldblyum T.V."/>
            <person name="Utterback T.R."/>
            <person name="Shu C.L."/>
            <person name="Osoegawa K."/>
            <person name="de Jong P.J."/>
            <person name="Hrdy I."/>
            <person name="Horvathova L."/>
            <person name="Zubacova Z."/>
            <person name="Dolezal P."/>
            <person name="Malik S.B."/>
            <person name="Logsdon J.M. Jr."/>
            <person name="Henze K."/>
            <person name="Gupta A."/>
            <person name="Wang C.C."/>
            <person name="Dunne R.L."/>
            <person name="Upcroft J.A."/>
            <person name="Upcroft P."/>
            <person name="White O."/>
            <person name="Salzberg S.L."/>
            <person name="Tang P."/>
            <person name="Chiu C.-H."/>
            <person name="Lee Y.-S."/>
            <person name="Embley T.M."/>
            <person name="Coombs G.H."/>
            <person name="Mottram J.C."/>
            <person name="Tachezy J."/>
            <person name="Fraser-Liggett C.M."/>
            <person name="Johnson P.J."/>
        </authorList>
    </citation>
    <scope>NUCLEOTIDE SEQUENCE [LARGE SCALE GENOMIC DNA]</scope>
    <source>
        <strain evidence="2">G3</strain>
    </source>
</reference>
<dbReference type="OrthoDB" id="10448352at2759"/>
<gene>
    <name evidence="2" type="ORF">TVAG_015930</name>
</gene>
<dbReference type="InParanoid" id="A2DP63"/>
<feature type="region of interest" description="Disordered" evidence="1">
    <location>
        <begin position="278"/>
        <end position="298"/>
    </location>
</feature>
<organism evidence="2 3">
    <name type="scientific">Trichomonas vaginalis (strain ATCC PRA-98 / G3)</name>
    <dbReference type="NCBI Taxonomy" id="412133"/>
    <lineage>
        <taxon>Eukaryota</taxon>
        <taxon>Metamonada</taxon>
        <taxon>Parabasalia</taxon>
        <taxon>Trichomonadida</taxon>
        <taxon>Trichomonadidae</taxon>
        <taxon>Trichomonas</taxon>
    </lineage>
</organism>